<dbReference type="EMBL" id="CP081135">
    <property type="protein sequence ID" value="UEL47813.1"/>
    <property type="molecule type" value="Genomic_DNA"/>
</dbReference>
<organism evidence="2 3">
    <name type="scientific">Terrisporobacter hibernicus</name>
    <dbReference type="NCBI Taxonomy" id="2813371"/>
    <lineage>
        <taxon>Bacteria</taxon>
        <taxon>Bacillati</taxon>
        <taxon>Bacillota</taxon>
        <taxon>Clostridia</taxon>
        <taxon>Peptostreptococcales</taxon>
        <taxon>Peptostreptococcaceae</taxon>
        <taxon>Terrisporobacter</taxon>
    </lineage>
</organism>
<evidence type="ECO:0000313" key="3">
    <source>
        <dbReference type="Proteomes" id="UP001198983"/>
    </source>
</evidence>
<feature type="transmembrane region" description="Helical" evidence="1">
    <location>
        <begin position="14"/>
        <end position="32"/>
    </location>
</feature>
<accession>A0AAX2ZEN7</accession>
<gene>
    <name evidence="2" type="ORF">JW646_19700</name>
</gene>
<dbReference type="KEGG" id="tem:JW646_19700"/>
<proteinExistence type="predicted"/>
<name>A0AAX2ZEN7_9FIRM</name>
<sequence>MEKEMVYKRSRKDILMYLLLVIIADLGCAYMILCGSYILGIISLIIFGVATLYSIKLLIIPNAILTVNKEGIKTKYTKGKYITWNEISEIYIDKDSYKDRPVDVLAIKLKKEGQEVKNIKFPQPKNKVRGDYNVNLQYSDGELEDAYTQIREFYRNNIK</sequence>
<keyword evidence="3" id="KW-1185">Reference proteome</keyword>
<dbReference type="RefSeq" id="WP_228416144.1">
    <property type="nucleotide sequence ID" value="NZ_CP081135.1"/>
</dbReference>
<reference evidence="2 3" key="1">
    <citation type="journal article" date="2023" name="Int. J. Syst. Evol. Microbiol.">
        <title>Terrisporobacter hibernicus sp. nov., isolated from bovine faeces in Northern Ireland.</title>
        <authorList>
            <person name="Mitchell M."/>
            <person name="Nguyen S.V."/>
            <person name="Connor M."/>
            <person name="Fairley D.J."/>
            <person name="Donoghue O."/>
            <person name="Marshall H."/>
            <person name="Koolman L."/>
            <person name="McMullan G."/>
            <person name="Schaffer K.E."/>
            <person name="McGrath J.W."/>
            <person name="Fanning S."/>
        </authorList>
    </citation>
    <scope>NUCLEOTIDE SEQUENCE [LARGE SCALE GENOMIC DNA]</scope>
    <source>
        <strain evidence="2 3">MCA3</strain>
    </source>
</reference>
<feature type="transmembrane region" description="Helical" evidence="1">
    <location>
        <begin position="38"/>
        <end position="59"/>
    </location>
</feature>
<evidence type="ECO:0000256" key="1">
    <source>
        <dbReference type="SAM" id="Phobius"/>
    </source>
</evidence>
<evidence type="ECO:0000313" key="2">
    <source>
        <dbReference type="EMBL" id="UEL47813.1"/>
    </source>
</evidence>
<dbReference type="AlphaFoldDB" id="A0AAX2ZEN7"/>
<evidence type="ECO:0008006" key="4">
    <source>
        <dbReference type="Google" id="ProtNLM"/>
    </source>
</evidence>
<keyword evidence="1" id="KW-1133">Transmembrane helix</keyword>
<keyword evidence="1" id="KW-0472">Membrane</keyword>
<protein>
    <recommendedName>
        <fullName evidence="4">PH domain-containing protein</fullName>
    </recommendedName>
</protein>
<dbReference type="Proteomes" id="UP001198983">
    <property type="component" value="Chromosome"/>
</dbReference>
<keyword evidence="1" id="KW-0812">Transmembrane</keyword>